<sequence length="47" mass="5351">MISTEKLQRTIEVIEIMREALEEIAKNPCLSPEGNAEIARIALERIK</sequence>
<dbReference type="EMBL" id="MT144152">
    <property type="protein sequence ID" value="QJA49750.1"/>
    <property type="molecule type" value="Genomic_DNA"/>
</dbReference>
<organism evidence="1">
    <name type="scientific">viral metagenome</name>
    <dbReference type="NCBI Taxonomy" id="1070528"/>
    <lineage>
        <taxon>unclassified sequences</taxon>
        <taxon>metagenomes</taxon>
        <taxon>organismal metagenomes</taxon>
    </lineage>
</organism>
<dbReference type="EMBL" id="MT144776">
    <property type="protein sequence ID" value="QJH99235.1"/>
    <property type="molecule type" value="Genomic_DNA"/>
</dbReference>
<proteinExistence type="predicted"/>
<accession>A0A6H1ZRB9</accession>
<evidence type="ECO:0000313" key="2">
    <source>
        <dbReference type="EMBL" id="QJA63877.1"/>
    </source>
</evidence>
<dbReference type="EMBL" id="MT141508">
    <property type="protein sequence ID" value="QJA63877.1"/>
    <property type="molecule type" value="Genomic_DNA"/>
</dbReference>
<gene>
    <name evidence="3" type="ORF">MM415A00502_0013</name>
    <name evidence="2" type="ORF">MM415B00571_0023</name>
    <name evidence="1" type="ORF">TM448A01450_0016</name>
    <name evidence="4" type="ORF">TM448B01526_0017</name>
</gene>
<evidence type="ECO:0000313" key="4">
    <source>
        <dbReference type="EMBL" id="QJH99235.1"/>
    </source>
</evidence>
<protein>
    <submittedName>
        <fullName evidence="1">Uncharacterized protein</fullName>
    </submittedName>
</protein>
<evidence type="ECO:0000313" key="3">
    <source>
        <dbReference type="EMBL" id="QJA81689.1"/>
    </source>
</evidence>
<name>A0A6H1ZRB9_9ZZZZ</name>
<dbReference type="EMBL" id="MT142467">
    <property type="protein sequence ID" value="QJA81689.1"/>
    <property type="molecule type" value="Genomic_DNA"/>
</dbReference>
<reference evidence="1" key="1">
    <citation type="submission" date="2020-03" db="EMBL/GenBank/DDBJ databases">
        <title>The deep terrestrial virosphere.</title>
        <authorList>
            <person name="Holmfeldt K."/>
            <person name="Nilsson E."/>
            <person name="Simone D."/>
            <person name="Lopez-Fernandez M."/>
            <person name="Wu X."/>
            <person name="de Brujin I."/>
            <person name="Lundin D."/>
            <person name="Andersson A."/>
            <person name="Bertilsson S."/>
            <person name="Dopson M."/>
        </authorList>
    </citation>
    <scope>NUCLEOTIDE SEQUENCE</scope>
    <source>
        <strain evidence="3">MM415A00502</strain>
        <strain evidence="2">MM415B00571</strain>
        <strain evidence="1">TM448A01450</strain>
        <strain evidence="4">TM448B01526</strain>
    </source>
</reference>
<dbReference type="AlphaFoldDB" id="A0A6H1ZRB9"/>
<evidence type="ECO:0000313" key="1">
    <source>
        <dbReference type="EMBL" id="QJA49750.1"/>
    </source>
</evidence>